<dbReference type="NCBIfam" id="NF009931">
    <property type="entry name" value="PRK13394.1"/>
    <property type="match status" value="1"/>
</dbReference>
<dbReference type="AlphaFoldDB" id="A0A1G4PSV9"/>
<dbReference type="EMBL" id="FMTM01000001">
    <property type="protein sequence ID" value="SCW35366.1"/>
    <property type="molecule type" value="Genomic_DNA"/>
</dbReference>
<gene>
    <name evidence="4" type="ORF">SAMN02927900_00933</name>
</gene>
<evidence type="ECO:0000313" key="4">
    <source>
        <dbReference type="EMBL" id="SCW35366.1"/>
    </source>
</evidence>
<dbReference type="PRINTS" id="PR00080">
    <property type="entry name" value="SDRFAMILY"/>
</dbReference>
<dbReference type="NCBIfam" id="NF009093">
    <property type="entry name" value="PRK12429.1"/>
    <property type="match status" value="1"/>
</dbReference>
<dbReference type="RefSeq" id="WP_092583715.1">
    <property type="nucleotide sequence ID" value="NZ_FMTM01000001.1"/>
</dbReference>
<dbReference type="InterPro" id="IPR050259">
    <property type="entry name" value="SDR"/>
</dbReference>
<dbReference type="PRINTS" id="PR00081">
    <property type="entry name" value="GDHRDH"/>
</dbReference>
<dbReference type="Gene3D" id="3.40.50.720">
    <property type="entry name" value="NAD(P)-binding Rossmann-like Domain"/>
    <property type="match status" value="1"/>
</dbReference>
<organism evidence="4 5">
    <name type="scientific">Rhizobium mongolense subsp. loessense</name>
    <dbReference type="NCBI Taxonomy" id="158890"/>
    <lineage>
        <taxon>Bacteria</taxon>
        <taxon>Pseudomonadati</taxon>
        <taxon>Pseudomonadota</taxon>
        <taxon>Alphaproteobacteria</taxon>
        <taxon>Hyphomicrobiales</taxon>
        <taxon>Rhizobiaceae</taxon>
        <taxon>Rhizobium/Agrobacterium group</taxon>
        <taxon>Rhizobium</taxon>
    </lineage>
</organism>
<dbReference type="NCBIfam" id="TIGR01963">
    <property type="entry name" value="PHB_DH"/>
    <property type="match status" value="1"/>
</dbReference>
<dbReference type="PANTHER" id="PTHR42879:SF2">
    <property type="entry name" value="3-OXOACYL-[ACYL-CARRIER-PROTEIN] REDUCTASE FABG"/>
    <property type="match status" value="1"/>
</dbReference>
<comment type="similarity">
    <text evidence="1 3">Belongs to the short-chain dehydrogenases/reductases (SDR) family.</text>
</comment>
<proteinExistence type="inferred from homology"/>
<reference evidence="4 5" key="1">
    <citation type="submission" date="2016-10" db="EMBL/GenBank/DDBJ databases">
        <authorList>
            <person name="de Groot N.N."/>
        </authorList>
    </citation>
    <scope>NUCLEOTIDE SEQUENCE [LARGE SCALE GENOMIC DNA]</scope>
    <source>
        <strain evidence="4 5">CGMCC 1.3401</strain>
    </source>
</reference>
<dbReference type="Proteomes" id="UP000199542">
    <property type="component" value="Unassembled WGS sequence"/>
</dbReference>
<dbReference type="Pfam" id="PF00106">
    <property type="entry name" value="adh_short"/>
    <property type="match status" value="1"/>
</dbReference>
<dbReference type="FunFam" id="3.40.50.720:FF:000084">
    <property type="entry name" value="Short-chain dehydrogenase reductase"/>
    <property type="match status" value="1"/>
</dbReference>
<dbReference type="SUPFAM" id="SSF51735">
    <property type="entry name" value="NAD(P)-binding Rossmann-fold domains"/>
    <property type="match status" value="1"/>
</dbReference>
<evidence type="ECO:0000313" key="5">
    <source>
        <dbReference type="Proteomes" id="UP000199542"/>
    </source>
</evidence>
<accession>A0A1G4PSV9</accession>
<evidence type="ECO:0000256" key="2">
    <source>
        <dbReference type="ARBA" id="ARBA00023002"/>
    </source>
</evidence>
<dbReference type="PROSITE" id="PS00061">
    <property type="entry name" value="ADH_SHORT"/>
    <property type="match status" value="1"/>
</dbReference>
<evidence type="ECO:0000256" key="1">
    <source>
        <dbReference type="ARBA" id="ARBA00006484"/>
    </source>
</evidence>
<name>A0A1G4PSV9_9HYPH</name>
<dbReference type="InterPro" id="IPR036291">
    <property type="entry name" value="NAD(P)-bd_dom_sf"/>
</dbReference>
<dbReference type="InterPro" id="IPR020904">
    <property type="entry name" value="Sc_DH/Rdtase_CS"/>
</dbReference>
<dbReference type="GO" id="GO:0032787">
    <property type="term" value="P:monocarboxylic acid metabolic process"/>
    <property type="evidence" value="ECO:0007669"/>
    <property type="project" value="UniProtKB-ARBA"/>
</dbReference>
<dbReference type="GO" id="GO:0003858">
    <property type="term" value="F:3-hydroxybutyrate dehydrogenase activity"/>
    <property type="evidence" value="ECO:0007669"/>
    <property type="project" value="InterPro"/>
</dbReference>
<dbReference type="InterPro" id="IPR011294">
    <property type="entry name" value="3-OHbutyrate_DH"/>
</dbReference>
<dbReference type="InterPro" id="IPR002347">
    <property type="entry name" value="SDR_fam"/>
</dbReference>
<protein>
    <submittedName>
        <fullName evidence="4">3-hydroxybutyrate dehydrogenase</fullName>
    </submittedName>
</protein>
<evidence type="ECO:0000256" key="3">
    <source>
        <dbReference type="RuleBase" id="RU000363"/>
    </source>
</evidence>
<sequence>MNSQNETSSNKRAECAGGRLLDKVAVITGAASGIGKEIALTFAREGARVVIADLDQSAAQQTASAIDPTGKRALGVGMDVSNEEQVESGMARAIEAFGRLDVLVSNAGVQIVAPLVEFEFEKWRKLLSIHLDGAFLTTRTALRQMYRQKSGSIIYMGSVHAKEASPLKAPYVTAKHGLIGLAKVVAKEGAAHGVRANVICPGFVRTPLVEKQIPEQARELGISEADVVKTVMLKETVDGEFTTVQDVAEAALFLAAFPSNALTGQSMVVSHGWFMQ</sequence>
<keyword evidence="2" id="KW-0560">Oxidoreductase</keyword>
<dbReference type="PANTHER" id="PTHR42879">
    <property type="entry name" value="3-OXOACYL-(ACYL-CARRIER-PROTEIN) REDUCTASE"/>
    <property type="match status" value="1"/>
</dbReference>